<dbReference type="InterPro" id="IPR008972">
    <property type="entry name" value="Cupredoxin"/>
</dbReference>
<dbReference type="eggNOG" id="COG3241">
    <property type="taxonomic scope" value="Bacteria"/>
</dbReference>
<accession>E3BL55</accession>
<keyword evidence="3 5" id="KW-0249">Electron transport</keyword>
<reference evidence="7 8" key="1">
    <citation type="journal article" date="2012" name="Int. J. Syst. Evol. Microbiol.">
        <title>Vibrio caribbeanicus sp. nov., isolated from the marine sponge Scleritoderma cyanea.</title>
        <authorList>
            <person name="Hoffmann M."/>
            <person name="Monday S.R."/>
            <person name="Allard M.W."/>
            <person name="Strain E.A."/>
            <person name="Whittaker P."/>
            <person name="Naum M."/>
            <person name="McCarthy P.J."/>
            <person name="Lopez J.V."/>
            <person name="Fischer M."/>
            <person name="Brown E.W."/>
        </authorList>
    </citation>
    <scope>NUCLEOTIDE SEQUENCE [LARGE SCALE GENOMIC DNA]</scope>
    <source>
        <strain evidence="7 8">ATCC BAA-2122</strain>
    </source>
</reference>
<feature type="chain" id="PRO_5006523883" description="Azurin" evidence="5">
    <location>
        <begin position="20"/>
        <end position="146"/>
    </location>
</feature>
<dbReference type="Gene3D" id="2.60.40.420">
    <property type="entry name" value="Cupredoxins - blue copper proteins"/>
    <property type="match status" value="1"/>
</dbReference>
<sequence length="146" mass="15314">MFLRIAALGLATLSLGAQANCNISVDATDAMKYSSNTLSVPSSCKEVTLTLNHTGSLPAAAMGHNVVITKTSDIQPVATEGMSAGLANNYIKPNDSRVLAHTKVIGGGESTTITFSTANMKAGGDYSFFCSFPGHWAIMKGKFEFM</sequence>
<keyword evidence="8" id="KW-1185">Reference proteome</keyword>
<name>E3BL55_9VIBR</name>
<dbReference type="InterPro" id="IPR000923">
    <property type="entry name" value="BlueCu_1"/>
</dbReference>
<evidence type="ECO:0000256" key="3">
    <source>
        <dbReference type="ARBA" id="ARBA00022982"/>
    </source>
</evidence>
<keyword evidence="5" id="KW-0732">Signal</keyword>
<keyword evidence="1 5" id="KW-0813">Transport</keyword>
<evidence type="ECO:0000256" key="5">
    <source>
        <dbReference type="RuleBase" id="RU363017"/>
    </source>
</evidence>
<dbReference type="GO" id="GO:0042597">
    <property type="term" value="C:periplasmic space"/>
    <property type="evidence" value="ECO:0007669"/>
    <property type="project" value="UniProtKB-SubCell"/>
</dbReference>
<dbReference type="EMBL" id="AEIU01000075">
    <property type="protein sequence ID" value="EFP96399.1"/>
    <property type="molecule type" value="Genomic_DNA"/>
</dbReference>
<dbReference type="InterPro" id="IPR050845">
    <property type="entry name" value="Cu-binding_ET"/>
</dbReference>
<keyword evidence="5" id="KW-0574">Periplasm</keyword>
<dbReference type="InterPro" id="IPR014068">
    <property type="entry name" value="Azurin"/>
</dbReference>
<dbReference type="RefSeq" id="WP_009601786.1">
    <property type="nucleotide sequence ID" value="NZ_AEIU01000075.1"/>
</dbReference>
<dbReference type="Proteomes" id="UP000002943">
    <property type="component" value="Unassembled WGS sequence"/>
</dbReference>
<dbReference type="PROSITE" id="PS00196">
    <property type="entry name" value="COPPER_BLUE"/>
    <property type="match status" value="1"/>
</dbReference>
<evidence type="ECO:0000256" key="4">
    <source>
        <dbReference type="ARBA" id="ARBA00023008"/>
    </source>
</evidence>
<feature type="signal peptide" evidence="5">
    <location>
        <begin position="1"/>
        <end position="19"/>
    </location>
</feature>
<dbReference type="PANTHER" id="PTHR38439:SF2">
    <property type="entry name" value="OUTER MEMBRANE PROTEIN H.8"/>
    <property type="match status" value="1"/>
</dbReference>
<dbReference type="SUPFAM" id="SSF49503">
    <property type="entry name" value="Cupredoxins"/>
    <property type="match status" value="1"/>
</dbReference>
<dbReference type="Pfam" id="PF00127">
    <property type="entry name" value="Copper-bind"/>
    <property type="match status" value="1"/>
</dbReference>
<dbReference type="AlphaFoldDB" id="E3BL55"/>
<organism evidence="7 8">
    <name type="scientific">Vibrio caribbeanicus ATCC BAA-2122</name>
    <dbReference type="NCBI Taxonomy" id="796620"/>
    <lineage>
        <taxon>Bacteria</taxon>
        <taxon>Pseudomonadati</taxon>
        <taxon>Pseudomonadota</taxon>
        <taxon>Gammaproteobacteria</taxon>
        <taxon>Vibrionales</taxon>
        <taxon>Vibrionaceae</taxon>
        <taxon>Vibrio</taxon>
    </lineage>
</organism>
<dbReference type="NCBIfam" id="TIGR02695">
    <property type="entry name" value="azurin"/>
    <property type="match status" value="1"/>
</dbReference>
<evidence type="ECO:0000259" key="6">
    <source>
        <dbReference type="Pfam" id="PF00127"/>
    </source>
</evidence>
<comment type="caution">
    <text evidence="7">The sequence shown here is derived from an EMBL/GenBank/DDBJ whole genome shotgun (WGS) entry which is preliminary data.</text>
</comment>
<keyword evidence="4 5" id="KW-0186">Copper</keyword>
<protein>
    <recommendedName>
        <fullName evidence="5">Azurin</fullName>
    </recommendedName>
</protein>
<keyword evidence="2 5" id="KW-0479">Metal-binding</keyword>
<evidence type="ECO:0000256" key="1">
    <source>
        <dbReference type="ARBA" id="ARBA00022448"/>
    </source>
</evidence>
<feature type="domain" description="Blue (type 1) copper" evidence="6">
    <location>
        <begin position="20"/>
        <end position="142"/>
    </location>
</feature>
<dbReference type="STRING" id="796620.VIBC2010_12559"/>
<comment type="subcellular location">
    <subcellularLocation>
        <location evidence="5">Periplasm</location>
    </subcellularLocation>
</comment>
<dbReference type="GO" id="GO:0005507">
    <property type="term" value="F:copper ion binding"/>
    <property type="evidence" value="ECO:0007669"/>
    <property type="project" value="UniProtKB-UniRule"/>
</dbReference>
<gene>
    <name evidence="7" type="ORF">VIBC2010_12559</name>
</gene>
<evidence type="ECO:0000313" key="8">
    <source>
        <dbReference type="Proteomes" id="UP000002943"/>
    </source>
</evidence>
<proteinExistence type="predicted"/>
<dbReference type="GO" id="GO:0009055">
    <property type="term" value="F:electron transfer activity"/>
    <property type="evidence" value="ECO:0007669"/>
    <property type="project" value="InterPro"/>
</dbReference>
<dbReference type="PANTHER" id="PTHR38439">
    <property type="entry name" value="AURACYANIN-B"/>
    <property type="match status" value="1"/>
</dbReference>
<evidence type="ECO:0000256" key="2">
    <source>
        <dbReference type="ARBA" id="ARBA00022723"/>
    </source>
</evidence>
<evidence type="ECO:0000313" key="7">
    <source>
        <dbReference type="EMBL" id="EFP96399.1"/>
    </source>
</evidence>
<dbReference type="CDD" id="cd13922">
    <property type="entry name" value="Azurin"/>
    <property type="match status" value="1"/>
</dbReference>
<comment type="function">
    <text evidence="5">Transfers electrons from cytochrome c551 to cytochrome oxidase.</text>
</comment>
<dbReference type="OrthoDB" id="9814063at2"/>
<dbReference type="InterPro" id="IPR028871">
    <property type="entry name" value="BlueCu_1_BS"/>
</dbReference>